<dbReference type="EMBL" id="CM000852">
    <property type="protein sequence ID" value="KRG94922.1"/>
    <property type="molecule type" value="Genomic_DNA"/>
</dbReference>
<dbReference type="PRINTS" id="PR00461">
    <property type="entry name" value="PLPEROXIDASE"/>
</dbReference>
<dbReference type="PANTHER" id="PTHR31517">
    <property type="match status" value="1"/>
</dbReference>
<dbReference type="OMA" id="LVCFDYE"/>
<dbReference type="GO" id="GO:0042744">
    <property type="term" value="P:hydrogen peroxide catabolic process"/>
    <property type="evidence" value="ECO:0007669"/>
    <property type="project" value="UniProtKB-KW"/>
</dbReference>
<evidence type="ECO:0000256" key="7">
    <source>
        <dbReference type="ARBA" id="ARBA00022559"/>
    </source>
</evidence>
<comment type="similarity">
    <text evidence="14">Belongs to the peroxidase family.</text>
</comment>
<dbReference type="EnsemblPlants" id="KRG94922">
    <property type="protein sequence ID" value="KRG94922"/>
    <property type="gene ID" value="GLYMA_19G118100"/>
</dbReference>
<dbReference type="Gramene" id="KRG94922">
    <property type="protein sequence ID" value="KRG94922"/>
    <property type="gene ID" value="GLYMA_19G118100"/>
</dbReference>
<comment type="cofactor">
    <cofactor evidence="2">
        <name>Ca(2+)</name>
        <dbReference type="ChEBI" id="CHEBI:29108"/>
    </cofactor>
</comment>
<keyword evidence="11" id="KW-0560">Oxidoreductase</keyword>
<dbReference type="InParanoid" id="A0A0R0EX11"/>
<keyword evidence="8" id="KW-0349">Heme</keyword>
<evidence type="ECO:0000256" key="1">
    <source>
        <dbReference type="ARBA" id="ARBA00000189"/>
    </source>
</evidence>
<sequence>MAEKDSGTNDSVRGYNLIDEAKKTLEAASTRDTVALSRGPKYNLWTGRRDRLVSNINDVNIPGSDSPVSVTLQFFASKGITKQEMVTLFRAHTVGFYKEILAKKGLLQIDQQLALDAGTKGFVLDFASNGDKFQKGFANAIVKMGEIDVLVGNQGEIRKKCSVFNRN</sequence>
<evidence type="ECO:0000256" key="14">
    <source>
        <dbReference type="RuleBase" id="RU004241"/>
    </source>
</evidence>
<dbReference type="PROSITE" id="PS50873">
    <property type="entry name" value="PEROXIDASE_4"/>
    <property type="match status" value="1"/>
</dbReference>
<evidence type="ECO:0000256" key="4">
    <source>
        <dbReference type="ARBA" id="ARBA00002322"/>
    </source>
</evidence>
<dbReference type="GO" id="GO:0140825">
    <property type="term" value="F:lactoperoxidase activity"/>
    <property type="evidence" value="ECO:0007669"/>
    <property type="project" value="UniProtKB-EC"/>
</dbReference>
<dbReference type="InterPro" id="IPR002016">
    <property type="entry name" value="Haem_peroxidase"/>
</dbReference>
<evidence type="ECO:0000256" key="12">
    <source>
        <dbReference type="ARBA" id="ARBA00023004"/>
    </source>
</evidence>
<keyword evidence="10" id="KW-0106">Calcium</keyword>
<evidence type="ECO:0000256" key="6">
    <source>
        <dbReference type="ARBA" id="ARBA00022525"/>
    </source>
</evidence>
<dbReference type="Proteomes" id="UP000008827">
    <property type="component" value="Chromosome 19"/>
</dbReference>
<evidence type="ECO:0000313" key="17">
    <source>
        <dbReference type="EnsemblPlants" id="KRG94922"/>
    </source>
</evidence>
<keyword evidence="6" id="KW-0964">Secreted</keyword>
<evidence type="ECO:0000256" key="13">
    <source>
        <dbReference type="ARBA" id="ARBA00023324"/>
    </source>
</evidence>
<evidence type="ECO:0000256" key="11">
    <source>
        <dbReference type="ARBA" id="ARBA00023002"/>
    </source>
</evidence>
<keyword evidence="18" id="KW-1185">Reference proteome</keyword>
<keyword evidence="12" id="KW-0408">Iron</keyword>
<evidence type="ECO:0000313" key="16">
    <source>
        <dbReference type="EMBL" id="KRG94922.1"/>
    </source>
</evidence>
<reference evidence="16 17" key="1">
    <citation type="journal article" date="2010" name="Nature">
        <title>Genome sequence of the palaeopolyploid soybean.</title>
        <authorList>
            <person name="Schmutz J."/>
            <person name="Cannon S.B."/>
            <person name="Schlueter J."/>
            <person name="Ma J."/>
            <person name="Mitros T."/>
            <person name="Nelson W."/>
            <person name="Hyten D.L."/>
            <person name="Song Q."/>
            <person name="Thelen J.J."/>
            <person name="Cheng J."/>
            <person name="Xu D."/>
            <person name="Hellsten U."/>
            <person name="May G.D."/>
            <person name="Yu Y."/>
            <person name="Sakurai T."/>
            <person name="Umezawa T."/>
            <person name="Bhattacharyya M.K."/>
            <person name="Sandhu D."/>
            <person name="Valliyodan B."/>
            <person name="Lindquist E."/>
            <person name="Peto M."/>
            <person name="Grant D."/>
            <person name="Shu S."/>
            <person name="Goodstein D."/>
            <person name="Barry K."/>
            <person name="Futrell-Griggs M."/>
            <person name="Abernathy B."/>
            <person name="Du J."/>
            <person name="Tian Z."/>
            <person name="Zhu L."/>
            <person name="Gill N."/>
            <person name="Joshi T."/>
            <person name="Libault M."/>
            <person name="Sethuraman A."/>
            <person name="Zhang X.-C."/>
            <person name="Shinozaki K."/>
            <person name="Nguyen H.T."/>
            <person name="Wing R.A."/>
            <person name="Cregan P."/>
            <person name="Specht J."/>
            <person name="Grimwood J."/>
            <person name="Rokhsar D."/>
            <person name="Stacey G."/>
            <person name="Shoemaker R.C."/>
            <person name="Jackson S.A."/>
        </authorList>
    </citation>
    <scope>NUCLEOTIDE SEQUENCE</scope>
    <source>
        <strain evidence="17">cv. Williams 82</strain>
        <tissue evidence="16">Callus</tissue>
    </source>
</reference>
<evidence type="ECO:0000259" key="15">
    <source>
        <dbReference type="PROSITE" id="PS50873"/>
    </source>
</evidence>
<dbReference type="GO" id="GO:0006950">
    <property type="term" value="P:response to stress"/>
    <property type="evidence" value="ECO:0000318"/>
    <property type="project" value="GO_Central"/>
</dbReference>
<dbReference type="GO" id="GO:0006979">
    <property type="term" value="P:response to oxidative stress"/>
    <property type="evidence" value="ECO:0007669"/>
    <property type="project" value="InterPro"/>
</dbReference>
<name>A0A0R0EX11_SOYBN</name>
<keyword evidence="7" id="KW-0575">Peroxidase</keyword>
<dbReference type="InterPro" id="IPR000823">
    <property type="entry name" value="Peroxidase_pln"/>
</dbReference>
<evidence type="ECO:0000313" key="18">
    <source>
        <dbReference type="Proteomes" id="UP000008827"/>
    </source>
</evidence>
<gene>
    <name evidence="16" type="ORF">GLYMA_19G118100</name>
</gene>
<dbReference type="InterPro" id="IPR010255">
    <property type="entry name" value="Haem_peroxidase_sf"/>
</dbReference>
<dbReference type="AlphaFoldDB" id="A0A0R0EX11"/>
<dbReference type="Gene3D" id="1.10.420.10">
    <property type="entry name" value="Peroxidase, domain 2"/>
    <property type="match status" value="2"/>
</dbReference>
<evidence type="ECO:0000256" key="5">
    <source>
        <dbReference type="ARBA" id="ARBA00012313"/>
    </source>
</evidence>
<protein>
    <recommendedName>
        <fullName evidence="5">peroxidase</fullName>
        <ecNumber evidence="5">1.11.1.7</ecNumber>
    </recommendedName>
</protein>
<dbReference type="PaxDb" id="3847-GLYMA19G29621.1"/>
<feature type="domain" description="Plant heme peroxidase family profile" evidence="15">
    <location>
        <begin position="1"/>
        <end position="165"/>
    </location>
</feature>
<evidence type="ECO:0000256" key="10">
    <source>
        <dbReference type="ARBA" id="ARBA00022837"/>
    </source>
</evidence>
<dbReference type="GO" id="GO:0009505">
    <property type="term" value="C:plant-type cell wall"/>
    <property type="evidence" value="ECO:0000318"/>
    <property type="project" value="GO_Central"/>
</dbReference>
<dbReference type="GO" id="GO:0020037">
    <property type="term" value="F:heme binding"/>
    <property type="evidence" value="ECO:0007669"/>
    <property type="project" value="InterPro"/>
</dbReference>
<dbReference type="SMR" id="A0A0R0EX11"/>
<evidence type="ECO:0000256" key="8">
    <source>
        <dbReference type="ARBA" id="ARBA00022617"/>
    </source>
</evidence>
<dbReference type="EC" id="1.11.1.7" evidence="5"/>
<evidence type="ECO:0000256" key="3">
    <source>
        <dbReference type="ARBA" id="ARBA00001970"/>
    </source>
</evidence>
<dbReference type="PANTHER" id="PTHR31517:SF59">
    <property type="entry name" value="PEROXIDASE"/>
    <property type="match status" value="1"/>
</dbReference>
<dbReference type="GO" id="GO:0046872">
    <property type="term" value="F:metal ion binding"/>
    <property type="evidence" value="ECO:0007669"/>
    <property type="project" value="UniProtKB-KW"/>
</dbReference>
<keyword evidence="9" id="KW-0479">Metal-binding</keyword>
<accession>A0A0R0EX11</accession>
<comment type="function">
    <text evidence="4">Removal of H(2)O(2), oxidation of toxic reductants, biosynthesis and degradation of lignin, suberization, auxin catabolism, response to environmental stresses such as wounding, pathogen attack and oxidative stress. These functions might be dependent on each isozyme/isoform in each plant tissue.</text>
</comment>
<evidence type="ECO:0000256" key="9">
    <source>
        <dbReference type="ARBA" id="ARBA00022723"/>
    </source>
</evidence>
<evidence type="ECO:0000256" key="2">
    <source>
        <dbReference type="ARBA" id="ARBA00001913"/>
    </source>
</evidence>
<dbReference type="GO" id="GO:0004601">
    <property type="term" value="F:peroxidase activity"/>
    <property type="evidence" value="ECO:0000318"/>
    <property type="project" value="GO_Central"/>
</dbReference>
<reference evidence="17" key="2">
    <citation type="submission" date="2018-02" db="UniProtKB">
        <authorList>
            <consortium name="EnsemblPlants"/>
        </authorList>
    </citation>
    <scope>IDENTIFICATION</scope>
    <source>
        <strain evidence="17">Williams 82</strain>
    </source>
</reference>
<organism evidence="16">
    <name type="scientific">Glycine max</name>
    <name type="common">Soybean</name>
    <name type="synonym">Glycine hispida</name>
    <dbReference type="NCBI Taxonomy" id="3847"/>
    <lineage>
        <taxon>Eukaryota</taxon>
        <taxon>Viridiplantae</taxon>
        <taxon>Streptophyta</taxon>
        <taxon>Embryophyta</taxon>
        <taxon>Tracheophyta</taxon>
        <taxon>Spermatophyta</taxon>
        <taxon>Magnoliopsida</taxon>
        <taxon>eudicotyledons</taxon>
        <taxon>Gunneridae</taxon>
        <taxon>Pentapetalae</taxon>
        <taxon>rosids</taxon>
        <taxon>fabids</taxon>
        <taxon>Fabales</taxon>
        <taxon>Fabaceae</taxon>
        <taxon>Papilionoideae</taxon>
        <taxon>50 kb inversion clade</taxon>
        <taxon>NPAAA clade</taxon>
        <taxon>indigoferoid/millettioid clade</taxon>
        <taxon>Phaseoleae</taxon>
        <taxon>Glycine</taxon>
        <taxon>Glycine subgen. Soja</taxon>
    </lineage>
</organism>
<comment type="cofactor">
    <cofactor evidence="3">
        <name>heme b</name>
        <dbReference type="ChEBI" id="CHEBI:60344"/>
    </cofactor>
</comment>
<comment type="catalytic activity">
    <reaction evidence="1">
        <text>2 a phenolic donor + H2O2 = 2 a phenolic radical donor + 2 H2O</text>
        <dbReference type="Rhea" id="RHEA:56136"/>
        <dbReference type="ChEBI" id="CHEBI:15377"/>
        <dbReference type="ChEBI" id="CHEBI:16240"/>
        <dbReference type="ChEBI" id="CHEBI:139520"/>
        <dbReference type="ChEBI" id="CHEBI:139521"/>
        <dbReference type="EC" id="1.11.1.7"/>
    </reaction>
</comment>
<dbReference type="Pfam" id="PF00141">
    <property type="entry name" value="peroxidase"/>
    <property type="match status" value="1"/>
</dbReference>
<reference evidence="16" key="3">
    <citation type="submission" date="2018-07" db="EMBL/GenBank/DDBJ databases">
        <title>WGS assembly of Glycine max.</title>
        <authorList>
            <person name="Schmutz J."/>
            <person name="Cannon S."/>
            <person name="Schlueter J."/>
            <person name="Ma J."/>
            <person name="Mitros T."/>
            <person name="Nelson W."/>
            <person name="Hyten D."/>
            <person name="Song Q."/>
            <person name="Thelen J."/>
            <person name="Cheng J."/>
            <person name="Xu D."/>
            <person name="Hellsten U."/>
            <person name="May G."/>
            <person name="Yu Y."/>
            <person name="Sakurai T."/>
            <person name="Umezawa T."/>
            <person name="Bhattacharyya M."/>
            <person name="Sandhu D."/>
            <person name="Valliyodan B."/>
            <person name="Lindquist E."/>
            <person name="Peto M."/>
            <person name="Grant D."/>
            <person name="Shu S."/>
            <person name="Goodstein D."/>
            <person name="Barry K."/>
            <person name="Futrell-Griggs M."/>
            <person name="Abernathy B."/>
            <person name="Du J."/>
            <person name="Tian Z."/>
            <person name="Zhu L."/>
            <person name="Gill N."/>
            <person name="Joshi T."/>
            <person name="Libault M."/>
            <person name="Sethuraman A."/>
            <person name="Zhang X."/>
            <person name="Shinozaki K."/>
            <person name="Nguyen H."/>
            <person name="Wing R."/>
            <person name="Cregan P."/>
            <person name="Specht J."/>
            <person name="Grimwood J."/>
            <person name="Rokhsar D."/>
            <person name="Stacey G."/>
            <person name="Shoemaker R."/>
            <person name="Jackson S."/>
        </authorList>
    </citation>
    <scope>NUCLEOTIDE SEQUENCE</scope>
    <source>
        <tissue evidence="16">Callus</tissue>
    </source>
</reference>
<keyword evidence="13" id="KW-0376">Hydrogen peroxide</keyword>
<proteinExistence type="inferred from homology"/>
<dbReference type="SUPFAM" id="SSF48113">
    <property type="entry name" value="Heme-dependent peroxidases"/>
    <property type="match status" value="1"/>
</dbReference>
<dbReference type="Gene3D" id="1.10.520.10">
    <property type="match status" value="2"/>
</dbReference>